<dbReference type="OrthoDB" id="2168558at2"/>
<comment type="caution">
    <text evidence="4">The sequence shown here is derived from an EMBL/GenBank/DDBJ whole genome shotgun (WGS) entry which is preliminary data.</text>
</comment>
<organism evidence="4 5">
    <name type="scientific">Metabacillus lacus</name>
    <dbReference type="NCBI Taxonomy" id="1983721"/>
    <lineage>
        <taxon>Bacteria</taxon>
        <taxon>Bacillati</taxon>
        <taxon>Bacillota</taxon>
        <taxon>Bacilli</taxon>
        <taxon>Bacillales</taxon>
        <taxon>Bacillaceae</taxon>
        <taxon>Metabacillus</taxon>
    </lineage>
</organism>
<proteinExistence type="predicted"/>
<evidence type="ECO:0000313" key="5">
    <source>
        <dbReference type="Proteomes" id="UP000448867"/>
    </source>
</evidence>
<accession>A0A7X2IX20</accession>
<name>A0A7X2IX20_9BACI</name>
<feature type="compositionally biased region" description="Acidic residues" evidence="1">
    <location>
        <begin position="76"/>
        <end position="109"/>
    </location>
</feature>
<dbReference type="Proteomes" id="UP000448867">
    <property type="component" value="Unassembled WGS sequence"/>
</dbReference>
<dbReference type="Pfam" id="PF07423">
    <property type="entry name" value="DUF1510"/>
    <property type="match status" value="1"/>
</dbReference>
<dbReference type="AlphaFoldDB" id="A0A7X2IX20"/>
<dbReference type="RefSeq" id="WP_154306489.1">
    <property type="nucleotide sequence ID" value="NZ_WKKI01000004.1"/>
</dbReference>
<feature type="domain" description="DUF1510" evidence="3">
    <location>
        <begin position="128"/>
        <end position="221"/>
    </location>
</feature>
<keyword evidence="5" id="KW-1185">Reference proteome</keyword>
<evidence type="ECO:0000259" key="3">
    <source>
        <dbReference type="Pfam" id="PF07423"/>
    </source>
</evidence>
<feature type="compositionally biased region" description="Polar residues" evidence="1">
    <location>
        <begin position="47"/>
        <end position="66"/>
    </location>
</feature>
<evidence type="ECO:0000256" key="2">
    <source>
        <dbReference type="SAM" id="Phobius"/>
    </source>
</evidence>
<sequence>MSELYNQSRYSSRDRRRKANVVLNILIGTVIVLILVVGSQLIRSGGDEQTSSNSEANPSTSDGSGETNEEAAVQPGDDEEAEEGDAAETAGEDSSQEEEETVEEAEGDPLAEATVTDGDPNSDVDKVIENPSWQPVGTEQSGPHTAVYEKNSQDWAEMTRAISYATGIPEDNMTIWFLGNNGTPNDARGTVSPKNNAGEKYRVAITFVEGEGWMPVTVEKLRQ</sequence>
<reference evidence="4 5" key="1">
    <citation type="submission" date="2019-11" db="EMBL/GenBank/DDBJ databases">
        <title>Bacillus lacus genome.</title>
        <authorList>
            <person name="Allen C.J."/>
            <person name="Newman J.D."/>
        </authorList>
    </citation>
    <scope>NUCLEOTIDE SEQUENCE [LARGE SCALE GENOMIC DNA]</scope>
    <source>
        <strain evidence="4 5">KCTC 33946</strain>
    </source>
</reference>
<protein>
    <submittedName>
        <fullName evidence="4">DUF1510 family protein</fullName>
    </submittedName>
</protein>
<keyword evidence="2" id="KW-0812">Transmembrane</keyword>
<dbReference type="EMBL" id="WKKI01000004">
    <property type="protein sequence ID" value="MRX71355.1"/>
    <property type="molecule type" value="Genomic_DNA"/>
</dbReference>
<feature type="compositionally biased region" description="Polar residues" evidence="1">
    <location>
        <begin position="131"/>
        <end position="143"/>
    </location>
</feature>
<evidence type="ECO:0000313" key="4">
    <source>
        <dbReference type="EMBL" id="MRX71355.1"/>
    </source>
</evidence>
<gene>
    <name evidence="4" type="ORF">GJU40_04100</name>
</gene>
<keyword evidence="2" id="KW-1133">Transmembrane helix</keyword>
<evidence type="ECO:0000256" key="1">
    <source>
        <dbReference type="SAM" id="MobiDB-lite"/>
    </source>
</evidence>
<keyword evidence="2" id="KW-0472">Membrane</keyword>
<dbReference type="InterPro" id="IPR009988">
    <property type="entry name" value="DUF1510"/>
</dbReference>
<feature type="region of interest" description="Disordered" evidence="1">
    <location>
        <begin position="44"/>
        <end position="144"/>
    </location>
</feature>
<feature type="transmembrane region" description="Helical" evidence="2">
    <location>
        <begin position="21"/>
        <end position="42"/>
    </location>
</feature>